<protein>
    <submittedName>
        <fullName evidence="1">Uncharacterized protein</fullName>
    </submittedName>
</protein>
<name>A0ABP7IS17_9ACTN</name>
<dbReference type="Proteomes" id="UP001501009">
    <property type="component" value="Unassembled WGS sequence"/>
</dbReference>
<organism evidence="1 2">
    <name type="scientific">Streptomyces coacervatus</name>
    <dbReference type="NCBI Taxonomy" id="647381"/>
    <lineage>
        <taxon>Bacteria</taxon>
        <taxon>Bacillati</taxon>
        <taxon>Actinomycetota</taxon>
        <taxon>Actinomycetes</taxon>
        <taxon>Kitasatosporales</taxon>
        <taxon>Streptomycetaceae</taxon>
        <taxon>Streptomyces</taxon>
    </lineage>
</organism>
<accession>A0ABP7IS17</accession>
<proteinExistence type="predicted"/>
<dbReference type="EMBL" id="BAABDE010000025">
    <property type="protein sequence ID" value="GAA3825240.1"/>
    <property type="molecule type" value="Genomic_DNA"/>
</dbReference>
<evidence type="ECO:0000313" key="1">
    <source>
        <dbReference type="EMBL" id="GAA3825240.1"/>
    </source>
</evidence>
<gene>
    <name evidence="1" type="ORF">GCM10022403_068310</name>
</gene>
<keyword evidence="2" id="KW-1185">Reference proteome</keyword>
<evidence type="ECO:0000313" key="2">
    <source>
        <dbReference type="Proteomes" id="UP001501009"/>
    </source>
</evidence>
<comment type="caution">
    <text evidence="1">The sequence shown here is derived from an EMBL/GenBank/DDBJ whole genome shotgun (WGS) entry which is preliminary data.</text>
</comment>
<reference evidence="2" key="1">
    <citation type="journal article" date="2019" name="Int. J. Syst. Evol. Microbiol.">
        <title>The Global Catalogue of Microorganisms (GCM) 10K type strain sequencing project: providing services to taxonomists for standard genome sequencing and annotation.</title>
        <authorList>
            <consortium name="The Broad Institute Genomics Platform"/>
            <consortium name="The Broad Institute Genome Sequencing Center for Infectious Disease"/>
            <person name="Wu L."/>
            <person name="Ma J."/>
        </authorList>
    </citation>
    <scope>NUCLEOTIDE SEQUENCE [LARGE SCALE GENOMIC DNA]</scope>
    <source>
        <strain evidence="2">JCM 17138</strain>
    </source>
</reference>
<sequence length="79" mass="9045">MRPVTPFMAIRTVLRVTSFPSQASYSALYAGGVRRVGPTDERHSKRFLYKEKLASDQWSGQDRDRFELFEGTNSGGFWP</sequence>